<dbReference type="RefSeq" id="WP_175605709.1">
    <property type="nucleotide sequence ID" value="NZ_JABWGO010000015.1"/>
</dbReference>
<reference evidence="3 4" key="1">
    <citation type="submission" date="2020-06" db="EMBL/GenBank/DDBJ databases">
        <authorList>
            <person name="Chanama M."/>
        </authorList>
    </citation>
    <scope>NUCLEOTIDE SEQUENCE [LARGE SCALE GENOMIC DNA]</scope>
    <source>
        <strain evidence="3 4">TBRC6557</strain>
    </source>
</reference>
<evidence type="ECO:0000256" key="1">
    <source>
        <dbReference type="SAM" id="MobiDB-lite"/>
    </source>
</evidence>
<dbReference type="PANTHER" id="PTHR46865">
    <property type="entry name" value="OXIDOREDUCTASE-RELATED"/>
    <property type="match status" value="1"/>
</dbReference>
<dbReference type="InterPro" id="IPR051704">
    <property type="entry name" value="FAD_aromatic-hydroxylase"/>
</dbReference>
<dbReference type="InterPro" id="IPR036188">
    <property type="entry name" value="FAD/NAD-bd_sf"/>
</dbReference>
<gene>
    <name evidence="3" type="ORF">HT134_39940</name>
</gene>
<dbReference type="Proteomes" id="UP000546126">
    <property type="component" value="Unassembled WGS sequence"/>
</dbReference>
<dbReference type="InterPro" id="IPR002938">
    <property type="entry name" value="FAD-bd"/>
</dbReference>
<evidence type="ECO:0000313" key="3">
    <source>
        <dbReference type="EMBL" id="NUW46244.1"/>
    </source>
</evidence>
<evidence type="ECO:0000313" key="4">
    <source>
        <dbReference type="Proteomes" id="UP000546126"/>
    </source>
</evidence>
<protein>
    <submittedName>
        <fullName evidence="3">FAD-dependent monooxygenase</fullName>
    </submittedName>
</protein>
<comment type="caution">
    <text evidence="3">The sequence shown here is derived from an EMBL/GenBank/DDBJ whole genome shotgun (WGS) entry which is preliminary data.</text>
</comment>
<dbReference type="Pfam" id="PF01494">
    <property type="entry name" value="FAD_binding_3"/>
    <property type="match status" value="1"/>
</dbReference>
<keyword evidence="4" id="KW-1185">Reference proteome</keyword>
<sequence length="417" mass="45464">MNERILISGASIAGLTLAHWLARHGFRPTVVERAPAPRAGGNGVDVRGDAVEVVERMGLMPRVRELATDVQGMKFVDAADRAVARIDTRDPGSVEIMRGDLVALLREVADVETIFGDSVAGLEQDDDGVTVTFEHAPARRFDLVVGADGMHSNVRRLAFGPEDRFVEFKDHYFAFADTDASLGEDRWVTMFNTPGRMTGIYRSGNHAQAKAYFMFRSAPLDLDHRDVAGHKRLIGEVFGDDSSWRTRELLDAALADPDFYFDALGQVRMDSWSNGRVALVGDAAWCASPASGAGAELALVGAYRLAGELAAAGGDHRVAFARYDAAHRPLVHEKQRIGPNVRLMVPRTEGGRCVRDVLARLPLMKVVGAVERRVRAGNARPLPEYAPEGRAGDARQERSPASSTGGHRDGRSRRRCS</sequence>
<dbReference type="GO" id="GO:0004497">
    <property type="term" value="F:monooxygenase activity"/>
    <property type="evidence" value="ECO:0007669"/>
    <property type="project" value="UniProtKB-KW"/>
</dbReference>
<keyword evidence="3" id="KW-0560">Oxidoreductase</keyword>
<dbReference type="EMBL" id="JABWGO010000015">
    <property type="protein sequence ID" value="NUW46244.1"/>
    <property type="molecule type" value="Genomic_DNA"/>
</dbReference>
<accession>A0A7Y6IXI8</accession>
<dbReference type="PANTHER" id="PTHR46865:SF2">
    <property type="entry name" value="MONOOXYGENASE"/>
    <property type="match status" value="1"/>
</dbReference>
<proteinExistence type="predicted"/>
<dbReference type="Gene3D" id="3.30.9.10">
    <property type="entry name" value="D-Amino Acid Oxidase, subunit A, domain 2"/>
    <property type="match status" value="1"/>
</dbReference>
<keyword evidence="3" id="KW-0503">Monooxygenase</keyword>
<feature type="region of interest" description="Disordered" evidence="1">
    <location>
        <begin position="378"/>
        <end position="417"/>
    </location>
</feature>
<dbReference type="PRINTS" id="PR00420">
    <property type="entry name" value="RNGMNOXGNASE"/>
</dbReference>
<feature type="domain" description="FAD-binding" evidence="2">
    <location>
        <begin position="5"/>
        <end position="312"/>
    </location>
</feature>
<evidence type="ECO:0000259" key="2">
    <source>
        <dbReference type="Pfam" id="PF01494"/>
    </source>
</evidence>
<dbReference type="GO" id="GO:0071949">
    <property type="term" value="F:FAD binding"/>
    <property type="evidence" value="ECO:0007669"/>
    <property type="project" value="InterPro"/>
</dbReference>
<dbReference type="Gene3D" id="3.50.50.60">
    <property type="entry name" value="FAD/NAD(P)-binding domain"/>
    <property type="match status" value="1"/>
</dbReference>
<organism evidence="3 4">
    <name type="scientific">Nonomuraea rhodomycinica</name>
    <dbReference type="NCBI Taxonomy" id="1712872"/>
    <lineage>
        <taxon>Bacteria</taxon>
        <taxon>Bacillati</taxon>
        <taxon>Actinomycetota</taxon>
        <taxon>Actinomycetes</taxon>
        <taxon>Streptosporangiales</taxon>
        <taxon>Streptosporangiaceae</taxon>
        <taxon>Nonomuraea</taxon>
    </lineage>
</organism>
<dbReference type="SUPFAM" id="SSF51905">
    <property type="entry name" value="FAD/NAD(P)-binding domain"/>
    <property type="match status" value="1"/>
</dbReference>
<name>A0A7Y6IXI8_9ACTN</name>
<dbReference type="AlphaFoldDB" id="A0A7Y6IXI8"/>